<name>A0A0U1KRZ3_9FIRM</name>
<gene>
    <name evidence="1" type="ORF">SpAn4DRAFT_4683</name>
</gene>
<dbReference type="AlphaFoldDB" id="A0A0U1KRZ3"/>
<organism evidence="1 2">
    <name type="scientific">Sporomusa ovata</name>
    <dbReference type="NCBI Taxonomy" id="2378"/>
    <lineage>
        <taxon>Bacteria</taxon>
        <taxon>Bacillati</taxon>
        <taxon>Bacillota</taxon>
        <taxon>Negativicutes</taxon>
        <taxon>Selenomonadales</taxon>
        <taxon>Sporomusaceae</taxon>
        <taxon>Sporomusa</taxon>
    </lineage>
</organism>
<protein>
    <recommendedName>
        <fullName evidence="3">Legionaminic acid biosynthesis protein PtmG</fullName>
    </recommendedName>
</protein>
<dbReference type="Gene3D" id="3.40.50.620">
    <property type="entry name" value="HUPs"/>
    <property type="match status" value="1"/>
</dbReference>
<evidence type="ECO:0000313" key="1">
    <source>
        <dbReference type="EMBL" id="CQR70171.1"/>
    </source>
</evidence>
<dbReference type="PANTHER" id="PTHR43169:SF4">
    <property type="entry name" value="ATPASE, PP-LOOP SUPERFAMILY-RELATED"/>
    <property type="match status" value="1"/>
</dbReference>
<proteinExistence type="predicted"/>
<dbReference type="Proteomes" id="UP000049855">
    <property type="component" value="Unassembled WGS sequence"/>
</dbReference>
<sequence length="349" mass="40585">MEKFTSRCCVKCLLQEDPYHDIRLDENRICNVCAQEAKEVRMGWEELREIFESTIERYRGTGSYDGLIMMSGGKDSAYLAYMLTRKYKLKVLGLINDIHFEYQETFDNAQKICAALDIPLVKNVLPPVMMTEFFNFLFTEKELRDKGHGHICLYCGRLMVRAAGEYARAKGIPLVFSGHNPEQVFGMGESYEVDEKRKIRKMLTLNTIKEAMDKARTQLRLKHKTHLLPLFPNELYPEGVAGLFMYQHFPYEPVAMMELIKKELGWQPIDKFSKTYIASGCRLAKLWMHLAYLNKTSHYMDFELSTQIRNGVISKELVEKFYKDTVDSTEEIEILLRELNITCGIESIL</sequence>
<accession>A0A0U1KRZ3</accession>
<dbReference type="InterPro" id="IPR014729">
    <property type="entry name" value="Rossmann-like_a/b/a_fold"/>
</dbReference>
<dbReference type="EMBL" id="CTRP01000002">
    <property type="protein sequence ID" value="CQR70171.1"/>
    <property type="molecule type" value="Genomic_DNA"/>
</dbReference>
<evidence type="ECO:0008006" key="3">
    <source>
        <dbReference type="Google" id="ProtNLM"/>
    </source>
</evidence>
<dbReference type="InterPro" id="IPR052188">
    <property type="entry name" value="Ni-pincer_cofactor_biosynth"/>
</dbReference>
<dbReference type="RefSeq" id="WP_021170794.1">
    <property type="nucleotide sequence ID" value="NZ_CTRP01000002.1"/>
</dbReference>
<reference evidence="2" key="1">
    <citation type="submission" date="2015-03" db="EMBL/GenBank/DDBJ databases">
        <authorList>
            <person name="Nijsse Bart"/>
        </authorList>
    </citation>
    <scope>NUCLEOTIDE SEQUENCE [LARGE SCALE GENOMIC DNA]</scope>
</reference>
<evidence type="ECO:0000313" key="2">
    <source>
        <dbReference type="Proteomes" id="UP000049855"/>
    </source>
</evidence>
<dbReference type="SUPFAM" id="SSF52402">
    <property type="entry name" value="Adenine nucleotide alpha hydrolases-like"/>
    <property type="match status" value="1"/>
</dbReference>
<keyword evidence="2" id="KW-1185">Reference proteome</keyword>
<dbReference type="PANTHER" id="PTHR43169">
    <property type="entry name" value="EXSB FAMILY PROTEIN"/>
    <property type="match status" value="1"/>
</dbReference>